<feature type="compositionally biased region" description="Polar residues" evidence="1">
    <location>
        <begin position="237"/>
        <end position="259"/>
    </location>
</feature>
<dbReference type="GeneID" id="102807431"/>
<feature type="region of interest" description="Disordered" evidence="1">
    <location>
        <begin position="136"/>
        <end position="320"/>
    </location>
</feature>
<evidence type="ECO:0000313" key="3">
    <source>
        <dbReference type="RefSeq" id="XP_006813618.1"/>
    </source>
</evidence>
<organism evidence="2 3">
    <name type="scientific">Saccoglossus kowalevskii</name>
    <name type="common">Acorn worm</name>
    <dbReference type="NCBI Taxonomy" id="10224"/>
    <lineage>
        <taxon>Eukaryota</taxon>
        <taxon>Metazoa</taxon>
        <taxon>Hemichordata</taxon>
        <taxon>Enteropneusta</taxon>
        <taxon>Harrimaniidae</taxon>
        <taxon>Saccoglossus</taxon>
    </lineage>
</organism>
<gene>
    <name evidence="3" type="primary">LOC102807431</name>
</gene>
<dbReference type="Proteomes" id="UP000694865">
    <property type="component" value="Unplaced"/>
</dbReference>
<proteinExistence type="predicted"/>
<name>A0ABM0M0S7_SACKO</name>
<sequence>MGKLKVDGFEMKFYIACIVVTILRSAVDGAPLEDKPELPNDIVQKFTYLFQVNEIPDPLASMIMETVEEYLFEYQEDDNAIDKLYQALFVLTTTPSPVPWTTTPKQGDRHSSDPDSSIIFDDSANNGDSYDVALSSNSTFDTGDENLTKLTSNSGNATGFEMLSTSTMTENNSQNGTSKQTTTNDPSNTVTPSASMSKRTEYTSKQAASNDTGSTFTATESVSDRTTPLYDTHSPDDNSTPATTNDTDSTATPNQSTGNRTEDASKQAVTITTPVSLSVTPSAPTRSKTVSASETPSFAGVSSSTTNKTVGSDNIYDDIK</sequence>
<accession>A0ABM0M0S7</accession>
<dbReference type="RefSeq" id="XP_006813618.1">
    <property type="nucleotide sequence ID" value="XM_006813555.1"/>
</dbReference>
<feature type="compositionally biased region" description="Low complexity" evidence="1">
    <location>
        <begin position="114"/>
        <end position="123"/>
    </location>
</feature>
<evidence type="ECO:0000313" key="2">
    <source>
        <dbReference type="Proteomes" id="UP000694865"/>
    </source>
</evidence>
<feature type="region of interest" description="Disordered" evidence="1">
    <location>
        <begin position="96"/>
        <end position="124"/>
    </location>
</feature>
<protein>
    <submittedName>
        <fullName evidence="3">Flocculation protein FLO11-like</fullName>
    </submittedName>
</protein>
<reference evidence="3" key="1">
    <citation type="submission" date="2025-08" db="UniProtKB">
        <authorList>
            <consortium name="RefSeq"/>
        </authorList>
    </citation>
    <scope>IDENTIFICATION</scope>
    <source>
        <tissue evidence="3">Testes</tissue>
    </source>
</reference>
<feature type="compositionally biased region" description="Polar residues" evidence="1">
    <location>
        <begin position="148"/>
        <end position="226"/>
    </location>
</feature>
<evidence type="ECO:0000256" key="1">
    <source>
        <dbReference type="SAM" id="MobiDB-lite"/>
    </source>
</evidence>
<keyword evidence="2" id="KW-1185">Reference proteome</keyword>
<feature type="compositionally biased region" description="Polar residues" evidence="1">
    <location>
        <begin position="267"/>
        <end position="312"/>
    </location>
</feature>